<feature type="domain" description="Glutamyl/glutaminyl-tRNA synthetase class Ib catalytic" evidence="13">
    <location>
        <begin position="257"/>
        <end position="556"/>
    </location>
</feature>
<dbReference type="FunFam" id="1.10.10.2420:FF:000001">
    <property type="entry name" value="Glutamine--tRNA ligase cytoplasmic"/>
    <property type="match status" value="1"/>
</dbReference>
<dbReference type="FunFam" id="1.10.8.1290:FF:000002">
    <property type="entry name" value="Glutamine--tRNA ligase cytoplasmic"/>
    <property type="match status" value="1"/>
</dbReference>
<name>A0A6F9DQE3_9ASCI</name>
<dbReference type="FunFam" id="2.40.240.10:FF:000006">
    <property type="entry name" value="Putative glutamine--tRNA ligase"/>
    <property type="match status" value="1"/>
</dbReference>
<comment type="catalytic activity">
    <reaction evidence="9">
        <text>tRNA(Gln) + L-glutamine + ATP = L-glutaminyl-tRNA(Gln) + AMP + diphosphate</text>
        <dbReference type="Rhea" id="RHEA:20121"/>
        <dbReference type="Rhea" id="RHEA-COMP:9662"/>
        <dbReference type="Rhea" id="RHEA-COMP:9681"/>
        <dbReference type="ChEBI" id="CHEBI:30616"/>
        <dbReference type="ChEBI" id="CHEBI:33019"/>
        <dbReference type="ChEBI" id="CHEBI:58359"/>
        <dbReference type="ChEBI" id="CHEBI:78442"/>
        <dbReference type="ChEBI" id="CHEBI:78521"/>
        <dbReference type="ChEBI" id="CHEBI:456215"/>
        <dbReference type="EC" id="6.1.1.18"/>
    </reaction>
</comment>
<dbReference type="Pfam" id="PF20974">
    <property type="entry name" value="tRNA-synt_1c_C2"/>
    <property type="match status" value="1"/>
</dbReference>
<sequence>MENLVDLFSKAGLSEQKAKETVKNKVVSSTFHEAILLSQKITDLDSSIGSLLYQVSTRIKDKAHLPFLVESITKRKLTTEIQLSCAFDFLKNNPSMPVNEKQFSDFCGVGVVISPEEVEEVVENMIDQHKAEIVKQRYRYNTGKLLGLIRKQLKFADGKILKNELDMQILDLLGPKTESDLAPVTKTKKEKSKGDGNNKQKTDTNGMILEEQSLMEQLRGAALKFHKPGENYKTEGYVINENTMRLLKEHLQLTGGQVRTRFPPEPNGILHIGHAKAINFNFGYAKANDGICFLRYDDTNPEKEEEKFFTGILAMVKWLGYTPYKVTHASDYFQELYDLAIVLIKKDLAYICHQKYEEIKGKNPPPSPWRNRPISESLKLFEDMKAGKIDEGDATLRMKMVMEDGKQDPVAYRIKFTPHHRTGDKWCIYPTYDFTHCLCDSLEHISHSLCTKEFQARRSSYYWLCNNVDIYCPVQWEYGRLNLQYTVVSKRKITKLIDAGIVRDWDDPRLFTLTALRRRGFPAEAINDFCAKVGVTGSLCVLEPPLLESCVRSTLNNIAPRVMAVLKPLKVNITNFPAKSGELELRVPNFPADESKGHHTVKMSPTIYIERTDFVKTADKSYKRFATNQSVGLRHAGLVLTFDRANEVNGEVTEIFATCSSVESSAKPKAFIHWVSGKHSDPCEVRIYSRLFKHKNPEDPAEVPGGFVTDCNRDSLEVVSGAIVESSVRGAQTFDKYQFERVGYFCVDADTTSKKMVFNLTIPLKEDPGKN</sequence>
<dbReference type="Pfam" id="PF00749">
    <property type="entry name" value="tRNA-synt_1c"/>
    <property type="match status" value="1"/>
</dbReference>
<evidence type="ECO:0000256" key="3">
    <source>
        <dbReference type="ARBA" id="ARBA00022598"/>
    </source>
</evidence>
<evidence type="ECO:0000256" key="1">
    <source>
        <dbReference type="ARBA" id="ARBA00005594"/>
    </source>
</evidence>
<dbReference type="Gene3D" id="3.40.50.620">
    <property type="entry name" value="HUPs"/>
    <property type="match status" value="1"/>
</dbReference>
<dbReference type="PANTHER" id="PTHR43097:SF4">
    <property type="entry name" value="GLUTAMINE--TRNA LIGASE"/>
    <property type="match status" value="1"/>
</dbReference>
<dbReference type="Pfam" id="PF04557">
    <property type="entry name" value="tRNA_synt_1c_R2"/>
    <property type="match status" value="1"/>
</dbReference>
<evidence type="ECO:0000259" key="17">
    <source>
        <dbReference type="Pfam" id="PF20974"/>
    </source>
</evidence>
<evidence type="ECO:0000259" key="13">
    <source>
        <dbReference type="Pfam" id="PF00749"/>
    </source>
</evidence>
<dbReference type="InterPro" id="IPR020058">
    <property type="entry name" value="Glu/Gln-tRNA-synth_Ib_cat-dom"/>
</dbReference>
<dbReference type="GO" id="GO:0004819">
    <property type="term" value="F:glutamine-tRNA ligase activity"/>
    <property type="evidence" value="ECO:0007669"/>
    <property type="project" value="UniProtKB-EC"/>
</dbReference>
<evidence type="ECO:0000256" key="9">
    <source>
        <dbReference type="ARBA" id="ARBA00048270"/>
    </source>
</evidence>
<keyword evidence="7 11" id="KW-0030">Aminoacyl-tRNA synthetase</keyword>
<dbReference type="SUPFAM" id="SSF50715">
    <property type="entry name" value="Ribosomal protein L25-like"/>
    <property type="match status" value="1"/>
</dbReference>
<keyword evidence="3 11" id="KW-0436">Ligase</keyword>
<dbReference type="EMBL" id="LR789477">
    <property type="protein sequence ID" value="CAB3265339.1"/>
    <property type="molecule type" value="mRNA"/>
</dbReference>
<dbReference type="InterPro" id="IPR020059">
    <property type="entry name" value="Glu/Gln-tRNA-synth_Ib_codon-bd"/>
</dbReference>
<gene>
    <name evidence="18" type="primary">Qars1</name>
</gene>
<dbReference type="InterPro" id="IPR000924">
    <property type="entry name" value="Glu/Gln-tRNA-synth"/>
</dbReference>
<dbReference type="Gene3D" id="1.10.10.2420">
    <property type="match status" value="1"/>
</dbReference>
<feature type="domain" description="tRNA synthetases class I (E and Q) anti-codon binding" evidence="17">
    <location>
        <begin position="671"/>
        <end position="748"/>
    </location>
</feature>
<feature type="domain" description="Glutamyl/glutaminyl-tRNA synthetase class Ib anti-codon binding" evidence="14">
    <location>
        <begin position="559"/>
        <end position="659"/>
    </location>
</feature>
<dbReference type="InterPro" id="IPR042559">
    <property type="entry name" value="Gln-tRNA-synth_Ib_RNA-bd_N_2"/>
</dbReference>
<evidence type="ECO:0000256" key="10">
    <source>
        <dbReference type="ARBA" id="ARBA00072317"/>
    </source>
</evidence>
<dbReference type="NCBIfam" id="TIGR00440">
    <property type="entry name" value="glnS"/>
    <property type="match status" value="1"/>
</dbReference>
<feature type="domain" description="Glutaminyl-tRNA synthetase class Ib non-specific RNA-binding" evidence="16">
    <location>
        <begin position="2"/>
        <end position="158"/>
    </location>
</feature>
<dbReference type="PANTHER" id="PTHR43097">
    <property type="entry name" value="GLUTAMINE-TRNA LIGASE"/>
    <property type="match status" value="1"/>
</dbReference>
<evidence type="ECO:0000256" key="12">
    <source>
        <dbReference type="SAM" id="MobiDB-lite"/>
    </source>
</evidence>
<dbReference type="Gene3D" id="1.10.8.1290">
    <property type="entry name" value="Glutaminyl-tRNA synthetase, non-specific RNA binding region part 1, domain 1"/>
    <property type="match status" value="1"/>
</dbReference>
<feature type="region of interest" description="Disordered" evidence="12">
    <location>
        <begin position="181"/>
        <end position="204"/>
    </location>
</feature>
<dbReference type="InterPro" id="IPR049437">
    <property type="entry name" value="tRNA-synt_1c_C2"/>
</dbReference>
<evidence type="ECO:0000259" key="16">
    <source>
        <dbReference type="Pfam" id="PF04558"/>
    </source>
</evidence>
<feature type="domain" description="Glutaminyl-tRNA synthetase class Ib non-specific RNA-binding" evidence="15">
    <location>
        <begin position="162"/>
        <end position="248"/>
    </location>
</feature>
<dbReference type="InterPro" id="IPR011035">
    <property type="entry name" value="Ribosomal_bL25/Gln-tRNA_synth"/>
</dbReference>
<dbReference type="InterPro" id="IPR007638">
    <property type="entry name" value="Gln-tRNA-synth_Ib_RNA-bd_2"/>
</dbReference>
<protein>
    <recommendedName>
        <fullName evidence="10">Probable glutamine--tRNA ligase</fullName>
        <ecNumber evidence="2">6.1.1.18</ecNumber>
    </recommendedName>
    <alternativeName>
        <fullName evidence="8">Glutaminyl-tRNA synthetase</fullName>
    </alternativeName>
</protein>
<dbReference type="AlphaFoldDB" id="A0A6F9DQE3"/>
<organism evidence="18">
    <name type="scientific">Phallusia mammillata</name>
    <dbReference type="NCBI Taxonomy" id="59560"/>
    <lineage>
        <taxon>Eukaryota</taxon>
        <taxon>Metazoa</taxon>
        <taxon>Chordata</taxon>
        <taxon>Tunicata</taxon>
        <taxon>Ascidiacea</taxon>
        <taxon>Phlebobranchia</taxon>
        <taxon>Ascidiidae</taxon>
        <taxon>Phallusia</taxon>
    </lineage>
</organism>
<dbReference type="GO" id="GO:0006425">
    <property type="term" value="P:glutaminyl-tRNA aminoacylation"/>
    <property type="evidence" value="ECO:0007669"/>
    <property type="project" value="InterPro"/>
</dbReference>
<feature type="compositionally biased region" description="Basic and acidic residues" evidence="12">
    <location>
        <begin position="192"/>
        <end position="202"/>
    </location>
</feature>
<evidence type="ECO:0000256" key="5">
    <source>
        <dbReference type="ARBA" id="ARBA00022840"/>
    </source>
</evidence>
<dbReference type="GO" id="GO:0005524">
    <property type="term" value="F:ATP binding"/>
    <property type="evidence" value="ECO:0007669"/>
    <property type="project" value="UniProtKB-KW"/>
</dbReference>
<dbReference type="InterPro" id="IPR042558">
    <property type="entry name" value="Gln-tRNA-synth_Ib_RNA-bd_N_1"/>
</dbReference>
<dbReference type="InterPro" id="IPR014729">
    <property type="entry name" value="Rossmann-like_a/b/a_fold"/>
</dbReference>
<evidence type="ECO:0000256" key="6">
    <source>
        <dbReference type="ARBA" id="ARBA00022917"/>
    </source>
</evidence>
<proteinExistence type="evidence at transcript level"/>
<evidence type="ECO:0000256" key="8">
    <source>
        <dbReference type="ARBA" id="ARBA00030466"/>
    </source>
</evidence>
<dbReference type="FunFam" id="2.40.240.10:FF:000008">
    <property type="entry name" value="probable glutamine--tRNA ligase"/>
    <property type="match status" value="1"/>
</dbReference>
<reference evidence="18" key="1">
    <citation type="submission" date="2020-04" db="EMBL/GenBank/DDBJ databases">
        <authorList>
            <person name="Neveu A P."/>
        </authorList>
    </citation>
    <scope>NUCLEOTIDE SEQUENCE</scope>
    <source>
        <tissue evidence="18">Whole embryo</tissue>
    </source>
</reference>
<evidence type="ECO:0000313" key="18">
    <source>
        <dbReference type="EMBL" id="CAB3265339.1"/>
    </source>
</evidence>
<dbReference type="GO" id="GO:0005829">
    <property type="term" value="C:cytosol"/>
    <property type="evidence" value="ECO:0007669"/>
    <property type="project" value="TreeGrafter"/>
</dbReference>
<evidence type="ECO:0000256" key="7">
    <source>
        <dbReference type="ARBA" id="ARBA00023146"/>
    </source>
</evidence>
<dbReference type="InterPro" id="IPR004514">
    <property type="entry name" value="Gln-tRNA-synth"/>
</dbReference>
<dbReference type="SUPFAM" id="SSF52374">
    <property type="entry name" value="Nucleotidylyl transferase"/>
    <property type="match status" value="1"/>
</dbReference>
<dbReference type="PRINTS" id="PR00987">
    <property type="entry name" value="TRNASYNTHGLU"/>
</dbReference>
<dbReference type="PROSITE" id="PS00178">
    <property type="entry name" value="AA_TRNA_LIGASE_I"/>
    <property type="match status" value="1"/>
</dbReference>
<evidence type="ECO:0000259" key="14">
    <source>
        <dbReference type="Pfam" id="PF03950"/>
    </source>
</evidence>
<dbReference type="Pfam" id="PF03950">
    <property type="entry name" value="tRNA-synt_1c_C"/>
    <property type="match status" value="1"/>
</dbReference>
<dbReference type="EC" id="6.1.1.18" evidence="2"/>
<evidence type="ECO:0000256" key="11">
    <source>
        <dbReference type="RuleBase" id="RU363037"/>
    </source>
</evidence>
<accession>A0A6F9DQE3</accession>
<keyword evidence="4 11" id="KW-0547">Nucleotide-binding</keyword>
<comment type="similarity">
    <text evidence="1 11">Belongs to the class-I aminoacyl-tRNA synthetase family.</text>
</comment>
<dbReference type="CDD" id="cd00807">
    <property type="entry name" value="GlnRS_core"/>
    <property type="match status" value="1"/>
</dbReference>
<evidence type="ECO:0000259" key="15">
    <source>
        <dbReference type="Pfam" id="PF04557"/>
    </source>
</evidence>
<dbReference type="Gene3D" id="2.40.240.10">
    <property type="entry name" value="Ribosomal Protein L25, Chain P"/>
    <property type="match status" value="2"/>
</dbReference>
<dbReference type="InterPro" id="IPR001412">
    <property type="entry name" value="aa-tRNA-synth_I_CS"/>
</dbReference>
<dbReference type="FunFam" id="3.40.50.620:FF:000049">
    <property type="entry name" value="Probable glutamine--tRNA ligase"/>
    <property type="match status" value="1"/>
</dbReference>
<evidence type="ECO:0000256" key="2">
    <source>
        <dbReference type="ARBA" id="ARBA00012836"/>
    </source>
</evidence>
<dbReference type="Pfam" id="PF04558">
    <property type="entry name" value="tRNA_synt_1c_R1"/>
    <property type="match status" value="1"/>
</dbReference>
<dbReference type="InterPro" id="IPR020056">
    <property type="entry name" value="Rbsml_bL25/Gln-tRNA_synth_N"/>
</dbReference>
<dbReference type="InterPro" id="IPR050132">
    <property type="entry name" value="Gln/Glu-tRNA_Ligase"/>
</dbReference>
<dbReference type="GO" id="GO:0017101">
    <property type="term" value="C:aminoacyl-tRNA synthetase multienzyme complex"/>
    <property type="evidence" value="ECO:0007669"/>
    <property type="project" value="TreeGrafter"/>
</dbReference>
<evidence type="ECO:0000256" key="4">
    <source>
        <dbReference type="ARBA" id="ARBA00022741"/>
    </source>
</evidence>
<keyword evidence="5 11" id="KW-0067">ATP-binding</keyword>
<dbReference type="InterPro" id="IPR007639">
    <property type="entry name" value="Gln-tRNA-synth_Ib_RNA-bd_N"/>
</dbReference>
<keyword evidence="6 11" id="KW-0648">Protein biosynthesis</keyword>